<comment type="caution">
    <text evidence="1">The sequence shown here is derived from an EMBL/GenBank/DDBJ whole genome shotgun (WGS) entry which is preliminary data.</text>
</comment>
<dbReference type="Gene3D" id="3.30.460.10">
    <property type="entry name" value="Beta Polymerase, domain 2"/>
    <property type="match status" value="1"/>
</dbReference>
<evidence type="ECO:0000313" key="1">
    <source>
        <dbReference type="EMBL" id="GAA3706980.1"/>
    </source>
</evidence>
<dbReference type="RefSeq" id="WP_344892338.1">
    <property type="nucleotide sequence ID" value="NZ_BAAAZP010000188.1"/>
</dbReference>
<gene>
    <name evidence="1" type="ORF">GCM10022224_085640</name>
</gene>
<proteinExistence type="predicted"/>
<name>A0ABP7DMR7_9ACTN</name>
<reference evidence="2" key="1">
    <citation type="journal article" date="2019" name="Int. J. Syst. Evol. Microbiol.">
        <title>The Global Catalogue of Microorganisms (GCM) 10K type strain sequencing project: providing services to taxonomists for standard genome sequencing and annotation.</title>
        <authorList>
            <consortium name="The Broad Institute Genomics Platform"/>
            <consortium name="The Broad Institute Genome Sequencing Center for Infectious Disease"/>
            <person name="Wu L."/>
            <person name="Ma J."/>
        </authorList>
    </citation>
    <scope>NUCLEOTIDE SEQUENCE [LARGE SCALE GENOMIC DNA]</scope>
    <source>
        <strain evidence="2">JCM 16904</strain>
    </source>
</reference>
<dbReference type="PANTHER" id="PTHR34822">
    <property type="entry name" value="GRPB DOMAIN PROTEIN (AFU_ORTHOLOGUE AFUA_1G01530)"/>
    <property type="match status" value="1"/>
</dbReference>
<accession>A0ABP7DMR7</accession>
<evidence type="ECO:0008006" key="3">
    <source>
        <dbReference type="Google" id="ProtNLM"/>
    </source>
</evidence>
<keyword evidence="2" id="KW-1185">Reference proteome</keyword>
<evidence type="ECO:0000313" key="2">
    <source>
        <dbReference type="Proteomes" id="UP001500902"/>
    </source>
</evidence>
<dbReference type="PANTHER" id="PTHR34822:SF1">
    <property type="entry name" value="GRPB FAMILY PROTEIN"/>
    <property type="match status" value="1"/>
</dbReference>
<sequence length="202" mass="22725">MSPAEEIKRVAMTDEEIEAAHLGQAPILDREIELIEYDPAWPALYEREAARIRGALGPVATAVEHVGSTSIPGMPAKPILDLLLVVADSAREAAYVPPLEAAGYRLDIREPDWYEHRVLRRPESEIAVTLHVFSEGCPEIERMLLFRDRLRSDDADRELYARTKRALARRAWKRLQHYADAKTEVVEAIIARAHSPAGRDDG</sequence>
<dbReference type="InterPro" id="IPR007344">
    <property type="entry name" value="GrpB/CoaE"/>
</dbReference>
<dbReference type="Proteomes" id="UP001500902">
    <property type="component" value="Unassembled WGS sequence"/>
</dbReference>
<protein>
    <recommendedName>
        <fullName evidence="3">GrpB family protein</fullName>
    </recommendedName>
</protein>
<dbReference type="SUPFAM" id="SSF81301">
    <property type="entry name" value="Nucleotidyltransferase"/>
    <property type="match status" value="1"/>
</dbReference>
<dbReference type="Pfam" id="PF04229">
    <property type="entry name" value="GrpB"/>
    <property type="match status" value="1"/>
</dbReference>
<organism evidence="1 2">
    <name type="scientific">Nonomuraea antimicrobica</name>
    <dbReference type="NCBI Taxonomy" id="561173"/>
    <lineage>
        <taxon>Bacteria</taxon>
        <taxon>Bacillati</taxon>
        <taxon>Actinomycetota</taxon>
        <taxon>Actinomycetes</taxon>
        <taxon>Streptosporangiales</taxon>
        <taxon>Streptosporangiaceae</taxon>
        <taxon>Nonomuraea</taxon>
    </lineage>
</organism>
<dbReference type="InterPro" id="IPR043519">
    <property type="entry name" value="NT_sf"/>
</dbReference>
<dbReference type="EMBL" id="BAAAZP010000188">
    <property type="protein sequence ID" value="GAA3706980.1"/>
    <property type="molecule type" value="Genomic_DNA"/>
</dbReference>